<dbReference type="RefSeq" id="WP_273599732.1">
    <property type="nucleotide sequence ID" value="NZ_JAQQXT010000004.1"/>
</dbReference>
<dbReference type="PANTHER" id="PTHR24637:SF421">
    <property type="entry name" value="CUTICLE COLLAGEN DPY-2"/>
    <property type="match status" value="1"/>
</dbReference>
<comment type="caution">
    <text evidence="5">The sequence shown here is derived from an EMBL/GenBank/DDBJ whole genome shotgun (WGS) entry which is preliminary data.</text>
</comment>
<keyword evidence="2" id="KW-0964">Secreted</keyword>
<dbReference type="Proteomes" id="UP001221189">
    <property type="component" value="Unassembled WGS sequence"/>
</dbReference>
<accession>A0ABT5KBX3</accession>
<evidence type="ECO:0000256" key="2">
    <source>
        <dbReference type="ARBA" id="ARBA00022525"/>
    </source>
</evidence>
<organism evidence="5 6">
    <name type="scientific">Roseateles albus</name>
    <dbReference type="NCBI Taxonomy" id="2987525"/>
    <lineage>
        <taxon>Bacteria</taxon>
        <taxon>Pseudomonadati</taxon>
        <taxon>Pseudomonadota</taxon>
        <taxon>Betaproteobacteria</taxon>
        <taxon>Burkholderiales</taxon>
        <taxon>Sphaerotilaceae</taxon>
        <taxon>Roseateles</taxon>
    </lineage>
</organism>
<dbReference type="Pfam" id="PF24517">
    <property type="entry name" value="CBM96"/>
    <property type="match status" value="1"/>
</dbReference>
<evidence type="ECO:0000259" key="4">
    <source>
        <dbReference type="Pfam" id="PF24517"/>
    </source>
</evidence>
<evidence type="ECO:0000256" key="3">
    <source>
        <dbReference type="ARBA" id="ARBA00022729"/>
    </source>
</evidence>
<gene>
    <name evidence="5" type="ORF">PRZ03_07595</name>
</gene>
<dbReference type="InterPro" id="IPR008160">
    <property type="entry name" value="Collagen"/>
</dbReference>
<dbReference type="PANTHER" id="PTHR24637">
    <property type="entry name" value="COLLAGEN"/>
    <property type="match status" value="1"/>
</dbReference>
<name>A0ABT5KBX3_9BURK</name>
<dbReference type="Pfam" id="PF01391">
    <property type="entry name" value="Collagen"/>
    <property type="match status" value="1"/>
</dbReference>
<dbReference type="InterPro" id="IPR055372">
    <property type="entry name" value="CBM96"/>
</dbReference>
<dbReference type="NCBIfam" id="NF033679">
    <property type="entry name" value="DNRLRE_dom"/>
    <property type="match status" value="1"/>
</dbReference>
<reference evidence="5 6" key="1">
    <citation type="submission" date="2022-10" db="EMBL/GenBank/DDBJ databases">
        <title>Paucibacter sp. hw1 Genome sequencing.</title>
        <authorList>
            <person name="Park S."/>
        </authorList>
    </citation>
    <scope>NUCLEOTIDE SEQUENCE [LARGE SCALE GENOMIC DNA]</scope>
    <source>
        <strain evidence="6">hw1</strain>
    </source>
</reference>
<feature type="domain" description="Carbohydrate-binding module family 96" evidence="4">
    <location>
        <begin position="42"/>
        <end position="190"/>
    </location>
</feature>
<dbReference type="EMBL" id="JAQQXT010000004">
    <property type="protein sequence ID" value="MDC8771433.1"/>
    <property type="molecule type" value="Genomic_DNA"/>
</dbReference>
<protein>
    <submittedName>
        <fullName evidence="5">DNRLRE domain-containing protein</fullName>
    </submittedName>
</protein>
<evidence type="ECO:0000313" key="6">
    <source>
        <dbReference type="Proteomes" id="UP001221189"/>
    </source>
</evidence>
<sequence>MTSICTAARQCRPQFHPALTALVLGAGGLLLGSEAQALEAPLAADSHISMAQPAANFGAQPTLNVGGGTSALLRFDLSTLPPAVTAAKLVKASLVMYVNRVGAPGAIDINPVNAAWTEAGVTFNTQPAFGGIALLGVPVPVAGQFMALDVTAQVKSWISNPATNSGWIIAAAGTSPGTVVFFDSKENTATGHVARLDLTLADQGPAGPQGASGPMGPAGAQGAAGATGAIGPIGLTGATGATGATGGFGPVGATGATGPQGPQGPQGPSGVIGIKSWNGQATQSVLSAASYSGIGPNASLTLGAGQRISATGSWTFVPTVSNNVRIDICYRASASSIWQSPAEGYKVIAVTANSRALAAVSNSFVPGAGTWVVGPCVRQNSGANTLNVSSYDWSTGWVMISN</sequence>
<keyword evidence="3" id="KW-0732">Signal</keyword>
<comment type="subcellular location">
    <subcellularLocation>
        <location evidence="1">Secreted</location>
    </subcellularLocation>
</comment>
<evidence type="ECO:0000256" key="1">
    <source>
        <dbReference type="ARBA" id="ARBA00004613"/>
    </source>
</evidence>
<proteinExistence type="predicted"/>
<keyword evidence="6" id="KW-1185">Reference proteome</keyword>
<evidence type="ECO:0000313" key="5">
    <source>
        <dbReference type="EMBL" id="MDC8771433.1"/>
    </source>
</evidence>